<feature type="domain" description="Nitroreductase" evidence="6">
    <location>
        <begin position="246"/>
        <end position="311"/>
    </location>
</feature>
<reference evidence="7 8" key="2">
    <citation type="journal article" date="2010" name="Stand. Genomic Sci.">
        <title>Complete genome sequence of Xylanimonas cellulosilytica type strain (XIL07).</title>
        <authorList>
            <person name="Foster B."/>
            <person name="Pukall R."/>
            <person name="Abt B."/>
            <person name="Nolan M."/>
            <person name="Glavina Del Rio T."/>
            <person name="Chen F."/>
            <person name="Lucas S."/>
            <person name="Tice H."/>
            <person name="Pitluck S."/>
            <person name="Cheng J.-F."/>
            <person name="Chertkov O."/>
            <person name="Brettin T."/>
            <person name="Han C."/>
            <person name="Detter J.C."/>
            <person name="Bruce D."/>
            <person name="Goodwin L."/>
            <person name="Ivanova N."/>
            <person name="Mavromatis K."/>
            <person name="Pati A."/>
            <person name="Mikhailova N."/>
            <person name="Chen A."/>
            <person name="Palaniappan K."/>
            <person name="Land M."/>
            <person name="Hauser L."/>
            <person name="Chang Y.-J."/>
            <person name="Jeffries C.D."/>
            <person name="Chain P."/>
            <person name="Rohde M."/>
            <person name="Goeker M."/>
            <person name="Bristow J."/>
            <person name="Eisen J.A."/>
            <person name="Markowitz V."/>
            <person name="Hugenholtz P."/>
            <person name="Kyrpides N.C."/>
            <person name="Klenk H.-P."/>
            <person name="Lapidus A."/>
        </authorList>
    </citation>
    <scope>NUCLEOTIDE SEQUENCE [LARGE SCALE GENOMIC DNA]</scope>
    <source>
        <strain evidence="8">DSM 15894 / CECT 5975 / LMG 20990 / XIL07</strain>
    </source>
</reference>
<sequence>MTITVENRAIQGGGVIKSVARRLYAQQAMRPLMQRARLAVHRFLVFREFVGDAHEAARDTTVRPDYLFNVEHVERELVLRYHQVEKGLVLPEPRRPFGIESGLRQRLSDVLDLAATHHPRTSSEVIAGARTAVEALDEFNEFGTYDVRAANPGPGVKKLTDAEAFFASRRSCRDFDTKRRITVADIERAVGIAQTAPSACNRQSARVHLYSDSTQVAAILGFQGGATGFTDCITDLIAVTVKRGQFRDGFERNQRWVDGGIFAQTLTLGLHAIGYSSCFLNAMFTRRQMKAVRSVAGIPGTEDIVAFLAVGTARDGYRVAGSPRLDLRTVLTMHSPDGAK</sequence>
<accession>D1BYN0</accession>
<dbReference type="PANTHER" id="PTHR43673">
    <property type="entry name" value="NAD(P)H NITROREDUCTASE YDGI-RELATED"/>
    <property type="match status" value="1"/>
</dbReference>
<dbReference type="EMBL" id="CP001821">
    <property type="protein sequence ID" value="ACZ31902.1"/>
    <property type="molecule type" value="Genomic_DNA"/>
</dbReference>
<dbReference type="Pfam" id="PF00881">
    <property type="entry name" value="Nitroreductase"/>
    <property type="match status" value="2"/>
</dbReference>
<organism evidence="7 8">
    <name type="scientific">Xylanimonas cellulosilytica (strain DSM 15894 / JCM 12276 / CECT 5975 / KCTC 9989 / LMG 20990 / NBRC 107835 / XIL07)</name>
    <dbReference type="NCBI Taxonomy" id="446471"/>
    <lineage>
        <taxon>Bacteria</taxon>
        <taxon>Bacillati</taxon>
        <taxon>Actinomycetota</taxon>
        <taxon>Actinomycetes</taxon>
        <taxon>Micrococcales</taxon>
        <taxon>Promicromonosporaceae</taxon>
        <taxon>Xylanimonas</taxon>
    </lineage>
</organism>
<comment type="similarity">
    <text evidence="2">Belongs to the nitroreductase family.</text>
</comment>
<name>D1BYN0_XYLCX</name>
<dbReference type="InterPro" id="IPR000415">
    <property type="entry name" value="Nitroreductase-like"/>
</dbReference>
<proteinExistence type="inferred from homology"/>
<dbReference type="RefSeq" id="WP_012879644.1">
    <property type="nucleotide sequence ID" value="NC_013530.1"/>
</dbReference>
<keyword evidence="4" id="KW-0288">FMN</keyword>
<keyword evidence="3" id="KW-0285">Flavoprotein</keyword>
<dbReference type="STRING" id="446471.Xcel_2891"/>
<dbReference type="Gene3D" id="3.40.109.10">
    <property type="entry name" value="NADH Oxidase"/>
    <property type="match status" value="1"/>
</dbReference>
<evidence type="ECO:0000313" key="8">
    <source>
        <dbReference type="Proteomes" id="UP000002255"/>
    </source>
</evidence>
<dbReference type="AlphaFoldDB" id="D1BYN0"/>
<protein>
    <submittedName>
        <fullName evidence="7">Nitroreductase</fullName>
    </submittedName>
</protein>
<dbReference type="eggNOG" id="COG0778">
    <property type="taxonomic scope" value="Bacteria"/>
</dbReference>
<evidence type="ECO:0000256" key="2">
    <source>
        <dbReference type="ARBA" id="ARBA00007118"/>
    </source>
</evidence>
<evidence type="ECO:0000256" key="3">
    <source>
        <dbReference type="ARBA" id="ARBA00022630"/>
    </source>
</evidence>
<comment type="cofactor">
    <cofactor evidence="1">
        <name>FMN</name>
        <dbReference type="ChEBI" id="CHEBI:58210"/>
    </cofactor>
</comment>
<keyword evidence="8" id="KW-1185">Reference proteome</keyword>
<dbReference type="SUPFAM" id="SSF55469">
    <property type="entry name" value="FMN-dependent nitroreductase-like"/>
    <property type="match status" value="1"/>
</dbReference>
<dbReference type="PANTHER" id="PTHR43673:SF2">
    <property type="entry name" value="NITROREDUCTASE"/>
    <property type="match status" value="1"/>
</dbReference>
<dbReference type="KEGG" id="xce:Xcel_2891"/>
<reference evidence="8" key="1">
    <citation type="submission" date="2009-11" db="EMBL/GenBank/DDBJ databases">
        <title>The complete chromosome of Xylanimonas cellulosilytica DSM 15894.</title>
        <authorList>
            <consortium name="US DOE Joint Genome Institute (JGI-PGF)"/>
            <person name="Lucas S."/>
            <person name="Copeland A."/>
            <person name="Lapidus A."/>
            <person name="Glavina del Rio T."/>
            <person name="Dalin E."/>
            <person name="Tice H."/>
            <person name="Bruce D."/>
            <person name="Goodwin L."/>
            <person name="Pitluck S."/>
            <person name="Kyrpides N."/>
            <person name="Mavromatis K."/>
            <person name="Ivanova N."/>
            <person name="Mikhailova N."/>
            <person name="Foster B."/>
            <person name="Clum A."/>
            <person name="Brettin T."/>
            <person name="Detter J.C."/>
            <person name="Han C."/>
            <person name="Larimer F."/>
            <person name="Land M."/>
            <person name="Hauser L."/>
            <person name="Markowitz V."/>
            <person name="Cheng J.F."/>
            <person name="Hugenholtz P."/>
            <person name="Woyke T."/>
            <person name="Wu D."/>
            <person name="Gehrich-Schroeter G."/>
            <person name="Schneider S."/>
            <person name="Pukall S.R."/>
            <person name="Klenk H.P."/>
            <person name="Eisen J.A."/>
        </authorList>
    </citation>
    <scope>NUCLEOTIDE SEQUENCE [LARGE SCALE GENOMIC DNA]</scope>
    <source>
        <strain evidence="8">DSM 15894 / CECT 5975 / LMG 20990 / XIL07</strain>
    </source>
</reference>
<dbReference type="Proteomes" id="UP000002255">
    <property type="component" value="Chromosome"/>
</dbReference>
<gene>
    <name evidence="7" type="ordered locus">Xcel_2891</name>
</gene>
<keyword evidence="5" id="KW-0560">Oxidoreductase</keyword>
<dbReference type="HOGENOM" id="CLU_065127_0_0_11"/>
<feature type="domain" description="Nitroreductase" evidence="6">
    <location>
        <begin position="167"/>
        <end position="215"/>
    </location>
</feature>
<evidence type="ECO:0000256" key="5">
    <source>
        <dbReference type="ARBA" id="ARBA00023002"/>
    </source>
</evidence>
<dbReference type="InterPro" id="IPR029479">
    <property type="entry name" value="Nitroreductase"/>
</dbReference>
<dbReference type="GO" id="GO:0016491">
    <property type="term" value="F:oxidoreductase activity"/>
    <property type="evidence" value="ECO:0007669"/>
    <property type="project" value="UniProtKB-KW"/>
</dbReference>
<evidence type="ECO:0000259" key="6">
    <source>
        <dbReference type="Pfam" id="PF00881"/>
    </source>
</evidence>
<evidence type="ECO:0000256" key="1">
    <source>
        <dbReference type="ARBA" id="ARBA00001917"/>
    </source>
</evidence>
<evidence type="ECO:0000313" key="7">
    <source>
        <dbReference type="EMBL" id="ACZ31902.1"/>
    </source>
</evidence>
<evidence type="ECO:0000256" key="4">
    <source>
        <dbReference type="ARBA" id="ARBA00022643"/>
    </source>
</evidence>